<dbReference type="Gene3D" id="3.40.710.10">
    <property type="entry name" value="DD-peptidase/beta-lactamase superfamily"/>
    <property type="match status" value="1"/>
</dbReference>
<sequence length="651" mass="70363">MRRPPSRRQFLAGTGAACAAALAGSPTAATSETPFATTNEQLESDIEQLVDELVETSLAEYDIPGASVAVVSDGSRSVTKGYGVADQDTESPVDPDETPFRIGSVSKPVVATALMELVERGEIDPEADVNHYLDVPIDDYGNDPVTLTDLVTHRGGFEATNRGMWIPDENDLRSLESYLQDDPQQRVRTPGRIGSYSNFGYALAGQVLAAHAEKPFYRAVDEYLLEPAGMAQSSFRQPLPSSLAKAHATGHGSTGTYRNGEFPLLGLRPAGAMSATASDMGRFLELQLNDGVLDGEQILEQGTVAAMQDQWETHHDRLSGMAFGLVEKFRGDVRTLWHDGGTLSFYSYLVLVPEYDFGLFVSFNAPGGSAAATDVVDGILDELLPNPEAESLTPDGAPARADEITGTYRSLRRSETWHDRVTSTLNAPTVDVRIEDDGTLITEQGTTTDRWVEIEPLVFERTDGRRRIAFGEENSEIQYLFRGGSPTAFGRVEGLDQLIIHGVLAVMAVLGTASAIIGWPAAGLYRQIRRDTEGAIPGWQTAVAHDIVRAKLLAVGSIGVLFASLVVIIAHFLVTPLMVLSDPPATFQVLFVGMILSAVGTIVTAGIAGYSWISEDWNLHERIHYTVVTASLIGICWLLGYWNLLVPPGVV</sequence>
<dbReference type="PANTHER" id="PTHR46825">
    <property type="entry name" value="D-ALANYL-D-ALANINE-CARBOXYPEPTIDASE/ENDOPEPTIDASE AMPH"/>
    <property type="match status" value="1"/>
</dbReference>
<feature type="transmembrane region" description="Helical" evidence="2">
    <location>
        <begin position="498"/>
        <end position="522"/>
    </location>
</feature>
<keyword evidence="5" id="KW-1185">Reference proteome</keyword>
<dbReference type="EC" id="3.-.-.-" evidence="4"/>
<dbReference type="NCBIfam" id="TIGR01409">
    <property type="entry name" value="TAT_signal_seq"/>
    <property type="match status" value="1"/>
</dbReference>
<dbReference type="SUPFAM" id="SSF56601">
    <property type="entry name" value="beta-lactamase/transpeptidase-like"/>
    <property type="match status" value="1"/>
</dbReference>
<evidence type="ECO:0000259" key="3">
    <source>
        <dbReference type="Pfam" id="PF00144"/>
    </source>
</evidence>
<dbReference type="InterPro" id="IPR050491">
    <property type="entry name" value="AmpC-like"/>
</dbReference>
<keyword evidence="2" id="KW-0472">Membrane</keyword>
<accession>A0ABD6DE07</accession>
<dbReference type="PANTHER" id="PTHR46825:SF9">
    <property type="entry name" value="BETA-LACTAMASE-RELATED DOMAIN-CONTAINING PROTEIN"/>
    <property type="match status" value="1"/>
</dbReference>
<dbReference type="InterPro" id="IPR006311">
    <property type="entry name" value="TAT_signal"/>
</dbReference>
<dbReference type="RefSeq" id="WP_256397616.1">
    <property type="nucleotide sequence ID" value="NZ_JANHDJ010000008.1"/>
</dbReference>
<dbReference type="Pfam" id="PF10518">
    <property type="entry name" value="TAT_signal"/>
    <property type="match status" value="1"/>
</dbReference>
<feature type="transmembrane region" description="Helical" evidence="2">
    <location>
        <begin position="586"/>
        <end position="613"/>
    </location>
</feature>
<evidence type="ECO:0000256" key="1">
    <source>
        <dbReference type="SAM" id="MobiDB-lite"/>
    </source>
</evidence>
<evidence type="ECO:0000313" key="4">
    <source>
        <dbReference type="EMBL" id="MFD1643632.1"/>
    </source>
</evidence>
<evidence type="ECO:0000313" key="5">
    <source>
        <dbReference type="Proteomes" id="UP001597052"/>
    </source>
</evidence>
<feature type="domain" description="Beta-lactamase-related" evidence="3">
    <location>
        <begin position="50"/>
        <end position="370"/>
    </location>
</feature>
<keyword evidence="4" id="KW-0378">Hydrolase</keyword>
<feature type="region of interest" description="Disordered" evidence="1">
    <location>
        <begin position="81"/>
        <end position="101"/>
    </location>
</feature>
<keyword evidence="2" id="KW-0812">Transmembrane</keyword>
<protein>
    <submittedName>
        <fullName evidence="4">Serine hydrolase domain-containing protein</fullName>
        <ecNumber evidence="4">3.-.-.-</ecNumber>
    </submittedName>
</protein>
<gene>
    <name evidence="4" type="ORF">ACFSBW_17330</name>
</gene>
<dbReference type="PROSITE" id="PS51318">
    <property type="entry name" value="TAT"/>
    <property type="match status" value="1"/>
</dbReference>
<proteinExistence type="predicted"/>
<dbReference type="Pfam" id="PF00144">
    <property type="entry name" value="Beta-lactamase"/>
    <property type="match status" value="1"/>
</dbReference>
<dbReference type="InterPro" id="IPR001466">
    <property type="entry name" value="Beta-lactam-related"/>
</dbReference>
<reference evidence="4 5" key="1">
    <citation type="journal article" date="2019" name="Int. J. Syst. Evol. Microbiol.">
        <title>The Global Catalogue of Microorganisms (GCM) 10K type strain sequencing project: providing services to taxonomists for standard genome sequencing and annotation.</title>
        <authorList>
            <consortium name="The Broad Institute Genomics Platform"/>
            <consortium name="The Broad Institute Genome Sequencing Center for Infectious Disease"/>
            <person name="Wu L."/>
            <person name="Ma J."/>
        </authorList>
    </citation>
    <scope>NUCLEOTIDE SEQUENCE [LARGE SCALE GENOMIC DNA]</scope>
    <source>
        <strain evidence="4 5">CGMCC 1.10593</strain>
    </source>
</reference>
<organism evidence="4 5">
    <name type="scientific">Halohasta litorea</name>
    <dbReference type="NCBI Taxonomy" id="869891"/>
    <lineage>
        <taxon>Archaea</taxon>
        <taxon>Methanobacteriati</taxon>
        <taxon>Methanobacteriota</taxon>
        <taxon>Stenosarchaea group</taxon>
        <taxon>Halobacteria</taxon>
        <taxon>Halobacteriales</taxon>
        <taxon>Haloferacaceae</taxon>
        <taxon>Halohasta</taxon>
    </lineage>
</organism>
<dbReference type="InterPro" id="IPR019546">
    <property type="entry name" value="TAT_signal_bac_arc"/>
</dbReference>
<dbReference type="AlphaFoldDB" id="A0ABD6DE07"/>
<dbReference type="GO" id="GO:0016787">
    <property type="term" value="F:hydrolase activity"/>
    <property type="evidence" value="ECO:0007669"/>
    <property type="project" value="UniProtKB-KW"/>
</dbReference>
<comment type="caution">
    <text evidence="4">The sequence shown here is derived from an EMBL/GenBank/DDBJ whole genome shotgun (WGS) entry which is preliminary data.</text>
</comment>
<evidence type="ECO:0000256" key="2">
    <source>
        <dbReference type="SAM" id="Phobius"/>
    </source>
</evidence>
<feature type="transmembrane region" description="Helical" evidence="2">
    <location>
        <begin position="552"/>
        <end position="574"/>
    </location>
</feature>
<dbReference type="Proteomes" id="UP001597052">
    <property type="component" value="Unassembled WGS sequence"/>
</dbReference>
<name>A0ABD6DE07_9EURY</name>
<dbReference type="EMBL" id="JBHUDM010000006">
    <property type="protein sequence ID" value="MFD1643632.1"/>
    <property type="molecule type" value="Genomic_DNA"/>
</dbReference>
<feature type="transmembrane region" description="Helical" evidence="2">
    <location>
        <begin position="625"/>
        <end position="644"/>
    </location>
</feature>
<feature type="compositionally biased region" description="Acidic residues" evidence="1">
    <location>
        <begin position="87"/>
        <end position="97"/>
    </location>
</feature>
<dbReference type="InterPro" id="IPR012338">
    <property type="entry name" value="Beta-lactam/transpept-like"/>
</dbReference>
<keyword evidence="2" id="KW-1133">Transmembrane helix</keyword>